<dbReference type="PROSITE" id="PS50850">
    <property type="entry name" value="MFS"/>
    <property type="match status" value="1"/>
</dbReference>
<dbReference type="InterPro" id="IPR005828">
    <property type="entry name" value="MFS_sugar_transport-like"/>
</dbReference>
<dbReference type="EnsemblMetazoa" id="PPA09877.1">
    <property type="protein sequence ID" value="PPA09877.1"/>
    <property type="gene ID" value="WBGene00099431"/>
</dbReference>
<dbReference type="PANTHER" id="PTHR23503:SF39">
    <property type="entry name" value="MAJOR FACILITATOR SUPERFAMILY (MFS) PROFILE DOMAIN-CONTAINING PROTEIN"/>
    <property type="match status" value="1"/>
</dbReference>
<comment type="subcellular location">
    <subcellularLocation>
        <location evidence="1">Membrane</location>
        <topology evidence="1">Multi-pass membrane protein</topology>
    </subcellularLocation>
</comment>
<evidence type="ECO:0000313" key="7">
    <source>
        <dbReference type="EnsemblMetazoa" id="PPA09877.1"/>
    </source>
</evidence>
<dbReference type="GO" id="GO:0016020">
    <property type="term" value="C:membrane"/>
    <property type="evidence" value="ECO:0000318"/>
    <property type="project" value="GO_Central"/>
</dbReference>
<dbReference type="GO" id="GO:0015749">
    <property type="term" value="P:monosaccharide transmembrane transport"/>
    <property type="evidence" value="ECO:0000318"/>
    <property type="project" value="GO_Central"/>
</dbReference>
<reference evidence="7" key="2">
    <citation type="submission" date="2022-06" db="UniProtKB">
        <authorList>
            <consortium name="EnsemblMetazoa"/>
        </authorList>
    </citation>
    <scope>IDENTIFICATION</scope>
    <source>
        <strain evidence="7">PS312</strain>
    </source>
</reference>
<feature type="transmembrane region" description="Helical" evidence="6">
    <location>
        <begin position="331"/>
        <end position="348"/>
    </location>
</feature>
<keyword evidence="3 6" id="KW-1133">Transmembrane helix</keyword>
<name>A0A2A6CA53_PRIPA</name>
<feature type="transmembrane region" description="Helical" evidence="6">
    <location>
        <begin position="368"/>
        <end position="391"/>
    </location>
</feature>
<feature type="transmembrane region" description="Helical" evidence="6">
    <location>
        <begin position="585"/>
        <end position="605"/>
    </location>
</feature>
<accession>A0A2A6CA53</accession>
<feature type="transmembrane region" description="Helical" evidence="6">
    <location>
        <begin position="743"/>
        <end position="766"/>
    </location>
</feature>
<keyword evidence="4 6" id="KW-0472">Membrane</keyword>
<feature type="transmembrane region" description="Helical" evidence="6">
    <location>
        <begin position="278"/>
        <end position="300"/>
    </location>
</feature>
<evidence type="ECO:0000256" key="6">
    <source>
        <dbReference type="SAM" id="Phobius"/>
    </source>
</evidence>
<keyword evidence="2 6" id="KW-0812">Transmembrane</keyword>
<feature type="transmembrane region" description="Helical" evidence="6">
    <location>
        <begin position="656"/>
        <end position="674"/>
    </location>
</feature>
<proteinExistence type="predicted"/>
<evidence type="ECO:0000313" key="8">
    <source>
        <dbReference type="Proteomes" id="UP000005239"/>
    </source>
</evidence>
<dbReference type="InterPro" id="IPR020846">
    <property type="entry name" value="MFS_dom"/>
</dbReference>
<gene>
    <name evidence="7" type="primary">WBGene00099431</name>
</gene>
<feature type="transmembrane region" description="Helical" evidence="6">
    <location>
        <begin position="398"/>
        <end position="418"/>
    </location>
</feature>
<evidence type="ECO:0000256" key="2">
    <source>
        <dbReference type="ARBA" id="ARBA00022692"/>
    </source>
</evidence>
<reference evidence="8" key="1">
    <citation type="journal article" date="2008" name="Nat. Genet.">
        <title>The Pristionchus pacificus genome provides a unique perspective on nematode lifestyle and parasitism.</title>
        <authorList>
            <person name="Dieterich C."/>
            <person name="Clifton S.W."/>
            <person name="Schuster L.N."/>
            <person name="Chinwalla A."/>
            <person name="Delehaunty K."/>
            <person name="Dinkelacker I."/>
            <person name="Fulton L."/>
            <person name="Fulton R."/>
            <person name="Godfrey J."/>
            <person name="Minx P."/>
            <person name="Mitreva M."/>
            <person name="Roeseler W."/>
            <person name="Tian H."/>
            <person name="Witte H."/>
            <person name="Yang S.P."/>
            <person name="Wilson R.K."/>
            <person name="Sommer R.J."/>
        </authorList>
    </citation>
    <scope>NUCLEOTIDE SEQUENCE [LARGE SCALE GENOMIC DNA]</scope>
    <source>
        <strain evidence="8">PS312</strain>
    </source>
</reference>
<feature type="compositionally biased region" description="Basic and acidic residues" evidence="5">
    <location>
        <begin position="109"/>
        <end position="129"/>
    </location>
</feature>
<accession>A0A8R1YCF2</accession>
<dbReference type="OrthoDB" id="8120565at2759"/>
<dbReference type="Pfam" id="PF00083">
    <property type="entry name" value="Sugar_tr"/>
    <property type="match status" value="1"/>
</dbReference>
<dbReference type="InterPro" id="IPR036259">
    <property type="entry name" value="MFS_trans_sf"/>
</dbReference>
<evidence type="ECO:0000256" key="5">
    <source>
        <dbReference type="SAM" id="MobiDB-lite"/>
    </source>
</evidence>
<dbReference type="InterPro" id="IPR045263">
    <property type="entry name" value="GLUT"/>
</dbReference>
<evidence type="ECO:0000256" key="4">
    <source>
        <dbReference type="ARBA" id="ARBA00023136"/>
    </source>
</evidence>
<dbReference type="SUPFAM" id="SSF103473">
    <property type="entry name" value="MFS general substrate transporter"/>
    <property type="match status" value="1"/>
</dbReference>
<dbReference type="GO" id="GO:0015149">
    <property type="term" value="F:hexose transmembrane transporter activity"/>
    <property type="evidence" value="ECO:0000318"/>
    <property type="project" value="GO_Central"/>
</dbReference>
<dbReference type="AlphaFoldDB" id="A0A2A6CA53"/>
<sequence length="793" mass="89915">MNLEEYVESLPQDQLPPDGKIHPTRKKLPPSDAVKYIPKEKSVGGLVNFEEEKQKKRRQELEAKLASESKLSRRSKENNERKRGELKMQKEMEEKGIHDKSKMSQSSSGEKKDKKDKNEKKEKKNDVDEDEKYKLEMERRLEKKTIIDKVTFFDKETKRDDFPETSQDEKIGQDRDSMKKKVLIILGILFILVIIALIAIIVAENELTFKDLYEKEKILTDHLIVEKELLKEQYIKISSDFHRILRKHDRFFSHIEGEIQQLKRNINGISIRHSQTTFFYSMAPLLILSLFIVVSLLCLICGRINQQESINGIIKDDSIYRQVDYMSHENGYIASVLNPPYVYIEAFINVTVTERFGVVMSDDVLNTVWSFLNVIFPVASIVGQFVAAWMCKRFGRRTTAIITCLLYLPGTIMSSLAYPARSFEMIFIGRFLWSLGNGINAVNCTVWIIECAPTSIRGAMGAMQEFSMAIGSLVCQTLGLPFSNETLWPWIFAPNAPLVLLCIGLFMLIPDSPVSIMEREGDVTKARASLAKYYGVSPDAPEIDKEMNQDKKKNQANGSEDKQGILWIFNPCGKNEDRMRVIQQAAWLGVMVKIAYVFTGARALRAYSTFVLYDLSHFTLEGANVGSWIISILRIPFTLVPVLFVDRIGRRPLMNWSMVITVISLVVLMVSIIIGDVMQIPSAIAFAAILLINAGGLGSVSRFYAAELVPRALLLNAVSILAGIEAFTKIVVEFAFYPVANVIGVYSMLMFLIPSIIFLIAIWAMCPETSNLSVHQVLDDIARRKNLKVSFTK</sequence>
<protein>
    <submittedName>
        <fullName evidence="7">Membrane transporter</fullName>
    </submittedName>
</protein>
<feature type="compositionally biased region" description="Basic and acidic residues" evidence="5">
    <location>
        <begin position="50"/>
        <end position="102"/>
    </location>
</feature>
<feature type="region of interest" description="Disordered" evidence="5">
    <location>
        <begin position="1"/>
        <end position="129"/>
    </location>
</feature>
<feature type="transmembrane region" description="Helical" evidence="6">
    <location>
        <begin position="680"/>
        <end position="700"/>
    </location>
</feature>
<dbReference type="PANTHER" id="PTHR23503">
    <property type="entry name" value="SOLUTE CARRIER FAMILY 2"/>
    <property type="match status" value="1"/>
</dbReference>
<evidence type="ECO:0000256" key="3">
    <source>
        <dbReference type="ARBA" id="ARBA00022989"/>
    </source>
</evidence>
<keyword evidence="8" id="KW-1185">Reference proteome</keyword>
<feature type="transmembrane region" description="Helical" evidence="6">
    <location>
        <begin position="487"/>
        <end position="509"/>
    </location>
</feature>
<dbReference type="Proteomes" id="UP000005239">
    <property type="component" value="Unassembled WGS sequence"/>
</dbReference>
<feature type="transmembrane region" description="Helical" evidence="6">
    <location>
        <begin position="625"/>
        <end position="644"/>
    </location>
</feature>
<dbReference type="Gene3D" id="1.20.1250.20">
    <property type="entry name" value="MFS general substrate transporter like domains"/>
    <property type="match status" value="1"/>
</dbReference>
<feature type="transmembrane region" description="Helical" evidence="6">
    <location>
        <begin position="712"/>
        <end position="737"/>
    </location>
</feature>
<evidence type="ECO:0000256" key="1">
    <source>
        <dbReference type="ARBA" id="ARBA00004141"/>
    </source>
</evidence>
<feature type="transmembrane region" description="Helical" evidence="6">
    <location>
        <begin position="182"/>
        <end position="203"/>
    </location>
</feature>
<organism evidence="7 8">
    <name type="scientific">Pristionchus pacificus</name>
    <name type="common">Parasitic nematode worm</name>
    <dbReference type="NCBI Taxonomy" id="54126"/>
    <lineage>
        <taxon>Eukaryota</taxon>
        <taxon>Metazoa</taxon>
        <taxon>Ecdysozoa</taxon>
        <taxon>Nematoda</taxon>
        <taxon>Chromadorea</taxon>
        <taxon>Rhabditida</taxon>
        <taxon>Rhabditina</taxon>
        <taxon>Diplogasteromorpha</taxon>
        <taxon>Diplogasteroidea</taxon>
        <taxon>Neodiplogasteridae</taxon>
        <taxon>Pristionchus</taxon>
    </lineage>
</organism>